<keyword evidence="20" id="KW-1185">Reference proteome</keyword>
<dbReference type="InterPro" id="IPR001104">
    <property type="entry name" value="3-oxo-5_a-steroid_4-DH_C"/>
</dbReference>
<evidence type="ECO:0000256" key="13">
    <source>
        <dbReference type="ARBA" id="ARBA00023136"/>
    </source>
</evidence>
<dbReference type="PANTHER" id="PTHR10556:SF28">
    <property type="entry name" value="VERY-LONG-CHAIN ENOYL-COA REDUCTASE"/>
    <property type="match status" value="1"/>
</dbReference>
<evidence type="ECO:0000313" key="19">
    <source>
        <dbReference type="EMBL" id="KAA8901444.1"/>
    </source>
</evidence>
<dbReference type="GO" id="GO:0005789">
    <property type="term" value="C:endoplasmic reticulum membrane"/>
    <property type="evidence" value="ECO:0007669"/>
    <property type="project" value="UniProtKB-SubCell"/>
</dbReference>
<evidence type="ECO:0000256" key="17">
    <source>
        <dbReference type="SAM" id="Phobius"/>
    </source>
</evidence>
<sequence>MITLNVKPRGRPLKNLPETVQIDLATTTAEDLYNILSKATGLNRNRLRITKGSDGSVISTKRDDGKLVTVEETGLRDGSQIFVKDLGPQIAWRTVFMVEYLGPLIIHPLFLFVLRPYIYSASKWNPLSYLPFSPSVDGPLPPPTITQLVMCLLITLHFLKREYETVFVHRFSAATMPAFNIFKNSAHYWILSGLNLAYFLYAPTSSPAASWWPRFLDAESNPAVLYGAIALWIFSELANYSTHVTLRNLRPSDGSTKRQIPRGFGFSLVTCPNYLFETLAWLAIVILSGGNWASVFFLVVAAGQMAIWAKKKERRYRKEFGSAYKKKCAMFPGFW</sequence>
<evidence type="ECO:0000259" key="18">
    <source>
        <dbReference type="Pfam" id="PF02544"/>
    </source>
</evidence>
<dbReference type="PROSITE" id="PS50244">
    <property type="entry name" value="S5A_REDUCTASE"/>
    <property type="match status" value="1"/>
</dbReference>
<comment type="pathway">
    <text evidence="2">Lipid metabolism; fatty acid biosynthesis.</text>
</comment>
<evidence type="ECO:0000256" key="7">
    <source>
        <dbReference type="ARBA" id="ARBA00022824"/>
    </source>
</evidence>
<keyword evidence="7" id="KW-0256">Endoplasmic reticulum</keyword>
<reference evidence="19 20" key="1">
    <citation type="submission" date="2019-09" db="EMBL/GenBank/DDBJ databases">
        <title>Draft genome of the ectomycorrhizal ascomycete Sphaerosporella brunnea.</title>
        <authorList>
            <consortium name="DOE Joint Genome Institute"/>
            <person name="Benucci G.M."/>
            <person name="Marozzi G."/>
            <person name="Antonielli L."/>
            <person name="Sanchez S."/>
            <person name="Marco P."/>
            <person name="Wang X."/>
            <person name="Falini L.B."/>
            <person name="Barry K."/>
            <person name="Haridas S."/>
            <person name="Lipzen A."/>
            <person name="Labutti K."/>
            <person name="Grigoriev I.V."/>
            <person name="Murat C."/>
            <person name="Martin F."/>
            <person name="Albertini E."/>
            <person name="Donnini D."/>
            <person name="Bonito G."/>
        </authorList>
    </citation>
    <scope>NUCLEOTIDE SEQUENCE [LARGE SCALE GENOMIC DNA]</scope>
    <source>
        <strain evidence="19 20">Sb_GMNB300</strain>
    </source>
</reference>
<comment type="catalytic activity">
    <reaction evidence="15">
        <text>a very-long-chain 2,3-saturated fatty acyl-CoA + NADP(+) = a very-long-chain (2E)-enoyl-CoA + NADPH + H(+)</text>
        <dbReference type="Rhea" id="RHEA:14473"/>
        <dbReference type="ChEBI" id="CHEBI:15378"/>
        <dbReference type="ChEBI" id="CHEBI:57783"/>
        <dbReference type="ChEBI" id="CHEBI:58349"/>
        <dbReference type="ChEBI" id="CHEBI:83724"/>
        <dbReference type="ChEBI" id="CHEBI:83728"/>
        <dbReference type="EC" id="1.3.1.93"/>
    </reaction>
</comment>
<feature type="non-terminal residue" evidence="19">
    <location>
        <position position="1"/>
    </location>
</feature>
<dbReference type="EC" id="1.3.1.93" evidence="4"/>
<evidence type="ECO:0000256" key="9">
    <source>
        <dbReference type="ARBA" id="ARBA00022857"/>
    </source>
</evidence>
<keyword evidence="13 17" id="KW-0472">Membrane</keyword>
<evidence type="ECO:0000256" key="15">
    <source>
        <dbReference type="ARBA" id="ARBA00051495"/>
    </source>
</evidence>
<dbReference type="Gene3D" id="1.20.120.1630">
    <property type="match status" value="1"/>
</dbReference>
<dbReference type="Pfam" id="PF02544">
    <property type="entry name" value="Steroid_dh"/>
    <property type="match status" value="1"/>
</dbReference>
<organism evidence="19 20">
    <name type="scientific">Sphaerosporella brunnea</name>
    <dbReference type="NCBI Taxonomy" id="1250544"/>
    <lineage>
        <taxon>Eukaryota</taxon>
        <taxon>Fungi</taxon>
        <taxon>Dikarya</taxon>
        <taxon>Ascomycota</taxon>
        <taxon>Pezizomycotina</taxon>
        <taxon>Pezizomycetes</taxon>
        <taxon>Pezizales</taxon>
        <taxon>Pyronemataceae</taxon>
        <taxon>Sphaerosporella</taxon>
    </lineage>
</organism>
<comment type="function">
    <text evidence="16">Catalyzes the last of the four reactions of the long-chain fatty acids elongation cycle. This endoplasmic reticulum-bound enzymatic process, allows the addition of 2 carbons to the chain of long- and very long-chain fatty acids/VLCFAs per cycle. This enzyme reduces the trans-2,3-enoyl-CoA fatty acid intermediate to an acyl-CoA that can be further elongated by entering a new cycle of elongation. Thereby, it participates in the production of VLCFAs of different chain lengths that are involved in multiple biological processes as precursors of membrane lipids and lipid mediators.</text>
</comment>
<evidence type="ECO:0000256" key="14">
    <source>
        <dbReference type="ARBA" id="ARBA00023160"/>
    </source>
</evidence>
<dbReference type="PANTHER" id="PTHR10556">
    <property type="entry name" value="3-OXO-5-ALPHA-STEROID 4-DEHYDROGENASE"/>
    <property type="match status" value="1"/>
</dbReference>
<evidence type="ECO:0000313" key="20">
    <source>
        <dbReference type="Proteomes" id="UP000326924"/>
    </source>
</evidence>
<evidence type="ECO:0000256" key="12">
    <source>
        <dbReference type="ARBA" id="ARBA00023098"/>
    </source>
</evidence>
<evidence type="ECO:0000256" key="11">
    <source>
        <dbReference type="ARBA" id="ARBA00023002"/>
    </source>
</evidence>
<feature type="transmembrane region" description="Helical" evidence="17">
    <location>
        <begin position="292"/>
        <end position="309"/>
    </location>
</feature>
<evidence type="ECO:0000256" key="1">
    <source>
        <dbReference type="ARBA" id="ARBA00004477"/>
    </source>
</evidence>
<evidence type="ECO:0000256" key="4">
    <source>
        <dbReference type="ARBA" id="ARBA00012530"/>
    </source>
</evidence>
<keyword evidence="14" id="KW-0275">Fatty acid biosynthesis</keyword>
<gene>
    <name evidence="19" type="ORF">FN846DRAFT_957191</name>
</gene>
<accession>A0A5J5ERK4</accession>
<evidence type="ECO:0000256" key="16">
    <source>
        <dbReference type="ARBA" id="ARBA00058640"/>
    </source>
</evidence>
<keyword evidence="8" id="KW-0276">Fatty acid metabolism</keyword>
<feature type="transmembrane region" description="Helical" evidence="17">
    <location>
        <begin position="100"/>
        <end position="120"/>
    </location>
</feature>
<dbReference type="FunFam" id="1.20.120.1630:FF:000010">
    <property type="entry name" value="Steroid alpha reductase family protein"/>
    <property type="match status" value="1"/>
</dbReference>
<feature type="domain" description="3-oxo-5-alpha-steroid 4-dehydrogenase C-terminal" evidence="18">
    <location>
        <begin position="175"/>
        <end position="335"/>
    </location>
</feature>
<dbReference type="AlphaFoldDB" id="A0A5J5ERK4"/>
<name>A0A5J5ERK4_9PEZI</name>
<evidence type="ECO:0000256" key="8">
    <source>
        <dbReference type="ARBA" id="ARBA00022832"/>
    </source>
</evidence>
<dbReference type="EMBL" id="VXIS01000144">
    <property type="protein sequence ID" value="KAA8901444.1"/>
    <property type="molecule type" value="Genomic_DNA"/>
</dbReference>
<dbReference type="FunCoup" id="A0A5J5ERK4">
    <property type="interactions" value="414"/>
</dbReference>
<feature type="transmembrane region" description="Helical" evidence="17">
    <location>
        <begin position="263"/>
        <end position="286"/>
    </location>
</feature>
<dbReference type="Proteomes" id="UP000326924">
    <property type="component" value="Unassembled WGS sequence"/>
</dbReference>
<evidence type="ECO:0000256" key="3">
    <source>
        <dbReference type="ARBA" id="ARBA00007742"/>
    </source>
</evidence>
<feature type="transmembrane region" description="Helical" evidence="17">
    <location>
        <begin position="140"/>
        <end position="159"/>
    </location>
</feature>
<evidence type="ECO:0000256" key="6">
    <source>
        <dbReference type="ARBA" id="ARBA00022692"/>
    </source>
</evidence>
<keyword evidence="10 17" id="KW-1133">Transmembrane helix</keyword>
<comment type="similarity">
    <text evidence="3">Belongs to the steroid 5-alpha reductase family.</text>
</comment>
<feature type="transmembrane region" description="Helical" evidence="17">
    <location>
        <begin position="223"/>
        <end position="242"/>
    </location>
</feature>
<dbReference type="GO" id="GO:0102758">
    <property type="term" value="F:very-long-chain enoyl-CoA reductase activity"/>
    <property type="evidence" value="ECO:0007669"/>
    <property type="project" value="UniProtKB-EC"/>
</dbReference>
<evidence type="ECO:0000256" key="2">
    <source>
        <dbReference type="ARBA" id="ARBA00005194"/>
    </source>
</evidence>
<dbReference type="InParanoid" id="A0A5J5ERK4"/>
<dbReference type="InterPro" id="IPR039357">
    <property type="entry name" value="SRD5A/TECR"/>
</dbReference>
<dbReference type="OrthoDB" id="540503at2759"/>
<comment type="subcellular location">
    <subcellularLocation>
        <location evidence="1">Endoplasmic reticulum membrane</location>
        <topology evidence="1">Multi-pass membrane protein</topology>
    </subcellularLocation>
</comment>
<keyword evidence="11" id="KW-0560">Oxidoreductase</keyword>
<proteinExistence type="inferred from homology"/>
<dbReference type="GO" id="GO:0042761">
    <property type="term" value="P:very long-chain fatty acid biosynthetic process"/>
    <property type="evidence" value="ECO:0007669"/>
    <property type="project" value="TreeGrafter"/>
</dbReference>
<keyword evidence="9" id="KW-0521">NADP</keyword>
<comment type="caution">
    <text evidence="19">The sequence shown here is derived from an EMBL/GenBank/DDBJ whole genome shotgun (WGS) entry which is preliminary data.</text>
</comment>
<keyword evidence="12" id="KW-0443">Lipid metabolism</keyword>
<keyword evidence="6 17" id="KW-0812">Transmembrane</keyword>
<protein>
    <recommendedName>
        <fullName evidence="4">very-long-chain enoyl-CoA reductase</fullName>
        <ecNumber evidence="4">1.3.1.93</ecNumber>
    </recommendedName>
</protein>
<evidence type="ECO:0000256" key="5">
    <source>
        <dbReference type="ARBA" id="ARBA00022516"/>
    </source>
</evidence>
<keyword evidence="5" id="KW-0444">Lipid biosynthesis</keyword>
<feature type="transmembrane region" description="Helical" evidence="17">
    <location>
        <begin position="186"/>
        <end position="203"/>
    </location>
</feature>
<evidence type="ECO:0000256" key="10">
    <source>
        <dbReference type="ARBA" id="ARBA00022989"/>
    </source>
</evidence>